<sequence>MSKNVKVVQSIQEKNKFWETNVVRMNQHENNKERSDLAIYIDSTKEYQEWKGFGGAITEAAAYNLSKLSKEKRESILQAYYGKNGLGYTHGRVHINSSDFGLGNYDYIDENDESLSTFSIEREEQYVLPIIREINQLTGDDLTLLASPWSPPAWMKTNGEMNNGGKLKKEYYPLWAKYFVKYIKEMRNKGIDIWAVTVQNEPAAKQVWDSCEYTGEEEKEFVKQLGEEFAKENLEDIKIIIWDHNRDIIVERADAVLNDPEARQYVWGVGNHWYVSEEFENLSKVHEKYPEQHMIFTEGCIEGGVQLGAWHTGERYARNIIGDMNNWLEAFIDWNIVLDMQGGPNHVGNYCDAPIIVDPDQDVAHYNSSYYFIGHFSQYIKAGAKRTDLQLEDQTLSATAFKNVDGSIVVVILNETNEQVTPSIHIDESTLTMPIPAHSITTCIINEQVTEG</sequence>
<dbReference type="OrthoDB" id="9806701at2"/>
<dbReference type="InterPro" id="IPR013780">
    <property type="entry name" value="Glyco_hydro_b"/>
</dbReference>
<dbReference type="PANTHER" id="PTHR11069:SF23">
    <property type="entry name" value="LYSOSOMAL ACID GLUCOSYLCERAMIDASE"/>
    <property type="match status" value="1"/>
</dbReference>
<dbReference type="EMBL" id="FMYI01000005">
    <property type="protein sequence ID" value="SDC24075.1"/>
    <property type="molecule type" value="Genomic_DNA"/>
</dbReference>
<comment type="similarity">
    <text evidence="1 4">Belongs to the glycosyl hydrolase 30 family.</text>
</comment>
<dbReference type="InterPro" id="IPR033453">
    <property type="entry name" value="Glyco_hydro_30_TIM-barrel"/>
</dbReference>
<dbReference type="RefSeq" id="WP_090795692.1">
    <property type="nucleotide sequence ID" value="NZ_FMYI01000005.1"/>
</dbReference>
<dbReference type="Gene3D" id="2.60.40.1180">
    <property type="entry name" value="Golgi alpha-mannosidase II"/>
    <property type="match status" value="1"/>
</dbReference>
<dbReference type="Gene3D" id="3.20.20.80">
    <property type="entry name" value="Glycosidases"/>
    <property type="match status" value="1"/>
</dbReference>
<gene>
    <name evidence="7" type="ORF">SAMN05421734_105196</name>
</gene>
<evidence type="ECO:0000313" key="8">
    <source>
        <dbReference type="Proteomes" id="UP000242949"/>
    </source>
</evidence>
<protein>
    <submittedName>
        <fullName evidence="7">Glucosylceramidase</fullName>
    </submittedName>
</protein>
<dbReference type="PANTHER" id="PTHR11069">
    <property type="entry name" value="GLUCOSYLCERAMIDASE"/>
    <property type="match status" value="1"/>
</dbReference>
<dbReference type="Pfam" id="PF02055">
    <property type="entry name" value="Glyco_hydro_30"/>
    <property type="match status" value="1"/>
</dbReference>
<proteinExistence type="inferred from homology"/>
<dbReference type="Pfam" id="PF17189">
    <property type="entry name" value="Glyco_hydro_30C"/>
    <property type="match status" value="1"/>
</dbReference>
<dbReference type="GO" id="GO:0016020">
    <property type="term" value="C:membrane"/>
    <property type="evidence" value="ECO:0007669"/>
    <property type="project" value="GOC"/>
</dbReference>
<dbReference type="InterPro" id="IPR001139">
    <property type="entry name" value="Glyco_hydro_30"/>
</dbReference>
<feature type="domain" description="Glycosyl hydrolase family 30 TIM-barrel" evidence="5">
    <location>
        <begin position="51"/>
        <end position="380"/>
    </location>
</feature>
<dbReference type="InterPro" id="IPR033452">
    <property type="entry name" value="GH30_C"/>
</dbReference>
<keyword evidence="8" id="KW-1185">Reference proteome</keyword>
<evidence type="ECO:0000259" key="5">
    <source>
        <dbReference type="Pfam" id="PF02055"/>
    </source>
</evidence>
<dbReference type="AlphaFoldDB" id="A0A1G6K0B1"/>
<accession>A0A1G6K0B1</accession>
<evidence type="ECO:0000259" key="6">
    <source>
        <dbReference type="Pfam" id="PF17189"/>
    </source>
</evidence>
<organism evidence="7 8">
    <name type="scientific">Pelagirhabdus alkalitolerans</name>
    <dbReference type="NCBI Taxonomy" id="1612202"/>
    <lineage>
        <taxon>Bacteria</taxon>
        <taxon>Bacillati</taxon>
        <taxon>Bacillota</taxon>
        <taxon>Bacilli</taxon>
        <taxon>Bacillales</taxon>
        <taxon>Bacillaceae</taxon>
        <taxon>Pelagirhabdus</taxon>
    </lineage>
</organism>
<dbReference type="InterPro" id="IPR017853">
    <property type="entry name" value="GH"/>
</dbReference>
<keyword evidence="3 4" id="KW-0378">Hydrolase</keyword>
<dbReference type="SUPFAM" id="SSF51445">
    <property type="entry name" value="(Trans)glycosidases"/>
    <property type="match status" value="1"/>
</dbReference>
<name>A0A1G6K0B1_9BACI</name>
<evidence type="ECO:0000313" key="7">
    <source>
        <dbReference type="EMBL" id="SDC24075.1"/>
    </source>
</evidence>
<dbReference type="GO" id="GO:0006680">
    <property type="term" value="P:glucosylceramide catabolic process"/>
    <property type="evidence" value="ECO:0007669"/>
    <property type="project" value="TreeGrafter"/>
</dbReference>
<dbReference type="STRING" id="1612202.SAMN05421734_105196"/>
<reference evidence="8" key="1">
    <citation type="submission" date="2016-09" db="EMBL/GenBank/DDBJ databases">
        <authorList>
            <person name="Varghese N."/>
            <person name="Submissions S."/>
        </authorList>
    </citation>
    <scope>NUCLEOTIDE SEQUENCE [LARGE SCALE GENOMIC DNA]</scope>
    <source>
        <strain evidence="8">S5</strain>
    </source>
</reference>
<evidence type="ECO:0000256" key="2">
    <source>
        <dbReference type="ARBA" id="ARBA00022729"/>
    </source>
</evidence>
<evidence type="ECO:0000256" key="4">
    <source>
        <dbReference type="RuleBase" id="RU361188"/>
    </source>
</evidence>
<feature type="domain" description="Glycosyl hydrolase family 30 beta sandwich" evidence="6">
    <location>
        <begin position="383"/>
        <end position="443"/>
    </location>
</feature>
<dbReference type="Proteomes" id="UP000242949">
    <property type="component" value="Unassembled WGS sequence"/>
</dbReference>
<dbReference type="PRINTS" id="PR00843">
    <property type="entry name" value="GLHYDRLASE30"/>
</dbReference>
<keyword evidence="4" id="KW-0326">Glycosidase</keyword>
<evidence type="ECO:0000256" key="1">
    <source>
        <dbReference type="ARBA" id="ARBA00005382"/>
    </source>
</evidence>
<dbReference type="GO" id="GO:0004348">
    <property type="term" value="F:glucosylceramidase activity"/>
    <property type="evidence" value="ECO:0007669"/>
    <property type="project" value="InterPro"/>
</dbReference>
<keyword evidence="2" id="KW-0732">Signal</keyword>
<evidence type="ECO:0000256" key="3">
    <source>
        <dbReference type="ARBA" id="ARBA00022801"/>
    </source>
</evidence>